<dbReference type="AlphaFoldDB" id="A0A455VTM9"/>
<evidence type="ECO:0000313" key="1">
    <source>
        <dbReference type="EMBL" id="BBI92421.1"/>
    </source>
</evidence>
<dbReference type="EMBL" id="AP019531">
    <property type="protein sequence ID" value="BBI92421.1"/>
    <property type="molecule type" value="Genomic_DNA"/>
</dbReference>
<dbReference type="Proteomes" id="UP000324392">
    <property type="component" value="Chromosome"/>
</dbReference>
<accession>A0A455VTM9</accession>
<protein>
    <submittedName>
        <fullName evidence="1">Uncharacterized protein</fullName>
    </submittedName>
</protein>
<gene>
    <name evidence="1" type="ORF">SSYIS1_21460</name>
</gene>
<reference evidence="1 2" key="1">
    <citation type="submission" date="2019-03" db="EMBL/GenBank/DDBJ databases">
        <title>The genome sequence of Candidatus Serratia symbiotica strain IS.</title>
        <authorList>
            <person name="Nikoh N."/>
            <person name="Koga R."/>
            <person name="Oshima K."/>
            <person name="Hattori M."/>
            <person name="Fukatsu T."/>
        </authorList>
    </citation>
    <scope>NUCLEOTIDE SEQUENCE [LARGE SCALE GENOMIC DNA]</scope>
    <source>
        <strain evidence="1 2">IS</strain>
    </source>
</reference>
<sequence length="45" mass="5187">MIVQAGRVQNPHSKSAKVLKSWHSFRFTLFKGKKASSIDSSRRRQ</sequence>
<organism evidence="1 2">
    <name type="scientific">Serratia symbiotica</name>
    <dbReference type="NCBI Taxonomy" id="138074"/>
    <lineage>
        <taxon>Bacteria</taxon>
        <taxon>Pseudomonadati</taxon>
        <taxon>Pseudomonadota</taxon>
        <taxon>Gammaproteobacteria</taxon>
        <taxon>Enterobacterales</taxon>
        <taxon>Yersiniaceae</taxon>
        <taxon>Serratia</taxon>
    </lineage>
</organism>
<evidence type="ECO:0000313" key="2">
    <source>
        <dbReference type="Proteomes" id="UP000324392"/>
    </source>
</evidence>
<proteinExistence type="predicted"/>
<name>A0A455VTM9_9GAMM</name>